<proteinExistence type="predicted"/>
<keyword evidence="2" id="KW-1133">Transmembrane helix</keyword>
<feature type="transmembrane region" description="Helical" evidence="2">
    <location>
        <begin position="33"/>
        <end position="52"/>
    </location>
</feature>
<evidence type="ECO:0000256" key="1">
    <source>
        <dbReference type="SAM" id="MobiDB-lite"/>
    </source>
</evidence>
<dbReference type="AlphaFoldDB" id="A0A7S4LGH0"/>
<organism evidence="3">
    <name type="scientific">Eutreptiella gymnastica</name>
    <dbReference type="NCBI Taxonomy" id="73025"/>
    <lineage>
        <taxon>Eukaryota</taxon>
        <taxon>Discoba</taxon>
        <taxon>Euglenozoa</taxon>
        <taxon>Euglenida</taxon>
        <taxon>Spirocuta</taxon>
        <taxon>Euglenophyceae</taxon>
        <taxon>Eutreptiales</taxon>
        <taxon>Eutreptiaceae</taxon>
        <taxon>Eutreptiella</taxon>
    </lineage>
</organism>
<feature type="transmembrane region" description="Helical" evidence="2">
    <location>
        <begin position="135"/>
        <end position="157"/>
    </location>
</feature>
<sequence length="239" mass="25495">MVQISSDGSSYFGYSTLEGDQSHSQEQTQQKHWKASVACGLVMALGMTLFVASPPQSASEFFGMGTKVLSETRAPRALERPRSSGLPQNGHQRSRTSLASVDAAAAVGGSVTAAATAKAAGSGTAVLLLAPQLQLALLAGAVVAMCFGVGFFSGILARCKGEPKRLKEESSAQMSPRLDSARSTVLEQVEAMSAVTAVEPEEAATLPVQRTRQPHRQYLRQRTQRLFRREGSSRNSVRR</sequence>
<accession>A0A7S4LGH0</accession>
<keyword evidence="2" id="KW-0472">Membrane</keyword>
<evidence type="ECO:0008006" key="4">
    <source>
        <dbReference type="Google" id="ProtNLM"/>
    </source>
</evidence>
<feature type="region of interest" description="Disordered" evidence="1">
    <location>
        <begin position="72"/>
        <end position="94"/>
    </location>
</feature>
<gene>
    <name evidence="3" type="ORF">EGYM00163_LOCUS39069</name>
</gene>
<feature type="compositionally biased region" description="Basic and acidic residues" evidence="1">
    <location>
        <begin position="73"/>
        <end position="82"/>
    </location>
</feature>
<reference evidence="3" key="1">
    <citation type="submission" date="2021-01" db="EMBL/GenBank/DDBJ databases">
        <authorList>
            <person name="Corre E."/>
            <person name="Pelletier E."/>
            <person name="Niang G."/>
            <person name="Scheremetjew M."/>
            <person name="Finn R."/>
            <person name="Kale V."/>
            <person name="Holt S."/>
            <person name="Cochrane G."/>
            <person name="Meng A."/>
            <person name="Brown T."/>
            <person name="Cohen L."/>
        </authorList>
    </citation>
    <scope>NUCLEOTIDE SEQUENCE</scope>
    <source>
        <strain evidence="3">CCMP1594</strain>
    </source>
</reference>
<protein>
    <recommendedName>
        <fullName evidence="4">Transmembrane protein</fullName>
    </recommendedName>
</protein>
<name>A0A7S4LGH0_9EUGL</name>
<evidence type="ECO:0000256" key="2">
    <source>
        <dbReference type="SAM" id="Phobius"/>
    </source>
</evidence>
<keyword evidence="2" id="KW-0812">Transmembrane</keyword>
<dbReference type="EMBL" id="HBJA01113160">
    <property type="protein sequence ID" value="CAE0827807.1"/>
    <property type="molecule type" value="Transcribed_RNA"/>
</dbReference>
<evidence type="ECO:0000313" key="3">
    <source>
        <dbReference type="EMBL" id="CAE0827807.1"/>
    </source>
</evidence>